<name>A0A139HRN9_9PEZI</name>
<dbReference type="Proteomes" id="UP000070133">
    <property type="component" value="Unassembled WGS sequence"/>
</dbReference>
<proteinExistence type="predicted"/>
<reference evidence="1 2" key="1">
    <citation type="submission" date="2015-07" db="EMBL/GenBank/DDBJ databases">
        <title>Comparative genomics of the Sigatoka disease complex on banana suggests a link between parallel evolutionary changes in Pseudocercospora fijiensis and Pseudocercospora eumusae and increased virulence on the banana host.</title>
        <authorList>
            <person name="Chang T.-C."/>
            <person name="Salvucci A."/>
            <person name="Crous P.W."/>
            <person name="Stergiopoulos I."/>
        </authorList>
    </citation>
    <scope>NUCLEOTIDE SEQUENCE [LARGE SCALE GENOMIC DNA]</scope>
    <source>
        <strain evidence="1 2">CBS 114824</strain>
    </source>
</reference>
<evidence type="ECO:0000313" key="1">
    <source>
        <dbReference type="EMBL" id="KXT05145.1"/>
    </source>
</evidence>
<sequence>MDKSLPGSNPGLLYVNSAIKDQRLSEEAYTEWYEKRHIPDVFSTTGPGAPTQAYRWKALDAAAEKAYLALYPTTEVAFLGSDEFKQIPVHCDKLPGSGKTSIFELADFDTRYYKLKQLYAREFEHVGKPQPDFVVVAAFTPADEEDYEQWYQQEHLQEIAKITCWRKTERYELFFARSNRDYDKPLLAQKPKFLTLHFFDGQALPEQELAKASESEWTKKSMASMKKAEVAAFQKLAYFEKS</sequence>
<keyword evidence="2" id="KW-1185">Reference proteome</keyword>
<evidence type="ECO:0008006" key="3">
    <source>
        <dbReference type="Google" id="ProtNLM"/>
    </source>
</evidence>
<accession>A0A139HRN9</accession>
<protein>
    <recommendedName>
        <fullName evidence="3">EthD domain-containing protein</fullName>
    </recommendedName>
</protein>
<evidence type="ECO:0000313" key="2">
    <source>
        <dbReference type="Proteomes" id="UP000070133"/>
    </source>
</evidence>
<dbReference type="OrthoDB" id="3638842at2759"/>
<gene>
    <name evidence="1" type="ORF">AC578_7605</name>
</gene>
<comment type="caution">
    <text evidence="1">The sequence shown here is derived from an EMBL/GenBank/DDBJ whole genome shotgun (WGS) entry which is preliminary data.</text>
</comment>
<organism evidence="1 2">
    <name type="scientific">Pseudocercospora eumusae</name>
    <dbReference type="NCBI Taxonomy" id="321146"/>
    <lineage>
        <taxon>Eukaryota</taxon>
        <taxon>Fungi</taxon>
        <taxon>Dikarya</taxon>
        <taxon>Ascomycota</taxon>
        <taxon>Pezizomycotina</taxon>
        <taxon>Dothideomycetes</taxon>
        <taxon>Dothideomycetidae</taxon>
        <taxon>Mycosphaerellales</taxon>
        <taxon>Mycosphaerellaceae</taxon>
        <taxon>Pseudocercospora</taxon>
    </lineage>
</organism>
<dbReference type="EMBL" id="LFZN01000015">
    <property type="protein sequence ID" value="KXT05145.1"/>
    <property type="molecule type" value="Genomic_DNA"/>
</dbReference>
<dbReference type="AlphaFoldDB" id="A0A139HRN9"/>